<feature type="region of interest" description="Disordered" evidence="16">
    <location>
        <begin position="62"/>
        <end position="81"/>
    </location>
</feature>
<dbReference type="Proteomes" id="UP000886611">
    <property type="component" value="Unassembled WGS sequence"/>
</dbReference>
<dbReference type="GO" id="GO:0005886">
    <property type="term" value="C:plasma membrane"/>
    <property type="evidence" value="ECO:0007669"/>
    <property type="project" value="UniProtKB-SubCell"/>
</dbReference>
<evidence type="ECO:0000256" key="1">
    <source>
        <dbReference type="ARBA" id="ARBA00004251"/>
    </source>
</evidence>
<evidence type="ECO:0000256" key="7">
    <source>
        <dbReference type="ARBA" id="ARBA00022530"/>
    </source>
</evidence>
<dbReference type="Pfam" id="PF00100">
    <property type="entry name" value="Zona_pellucida"/>
    <property type="match status" value="1"/>
</dbReference>
<dbReference type="Pfam" id="PF23344">
    <property type="entry name" value="ZP-N"/>
    <property type="match status" value="1"/>
</dbReference>
<evidence type="ECO:0000256" key="13">
    <source>
        <dbReference type="ARBA" id="ARBA00023157"/>
    </source>
</evidence>
<evidence type="ECO:0000256" key="5">
    <source>
        <dbReference type="ARBA" id="ARBA00022475"/>
    </source>
</evidence>
<evidence type="ECO:0000256" key="4">
    <source>
        <dbReference type="ARBA" id="ARBA00017980"/>
    </source>
</evidence>
<evidence type="ECO:0000256" key="14">
    <source>
        <dbReference type="ARBA" id="ARBA00023180"/>
    </source>
</evidence>
<dbReference type="GO" id="GO:0032190">
    <property type="term" value="F:acrosin binding"/>
    <property type="evidence" value="ECO:0007669"/>
    <property type="project" value="TreeGrafter"/>
</dbReference>
<comment type="similarity">
    <text evidence="3">Belongs to the ZP domain family. ZPC subfamily.</text>
</comment>
<keyword evidence="13" id="KW-1015">Disulfide bond</keyword>
<feature type="compositionally biased region" description="Low complexity" evidence="16">
    <location>
        <begin position="186"/>
        <end position="201"/>
    </location>
</feature>
<feature type="region of interest" description="Disordered" evidence="16">
    <location>
        <begin position="104"/>
        <end position="133"/>
    </location>
</feature>
<organism evidence="18 19">
    <name type="scientific">Polypterus senegalus</name>
    <name type="common">Senegal bichir</name>
    <dbReference type="NCBI Taxonomy" id="55291"/>
    <lineage>
        <taxon>Eukaryota</taxon>
        <taxon>Metazoa</taxon>
        <taxon>Chordata</taxon>
        <taxon>Craniata</taxon>
        <taxon>Vertebrata</taxon>
        <taxon>Euteleostomi</taxon>
        <taxon>Actinopterygii</taxon>
        <taxon>Polypteriformes</taxon>
        <taxon>Polypteridae</taxon>
        <taxon>Polypterus</taxon>
    </lineage>
</organism>
<evidence type="ECO:0000256" key="3">
    <source>
        <dbReference type="ARBA" id="ARBA00006735"/>
    </source>
</evidence>
<gene>
    <name evidence="18" type="primary">Mnt</name>
    <name evidence="18" type="ORF">GTO96_0019576</name>
</gene>
<feature type="region of interest" description="Disordered" evidence="16">
    <location>
        <begin position="16"/>
        <end position="37"/>
    </location>
</feature>
<feature type="compositionally biased region" description="Basic and acidic residues" evidence="16">
    <location>
        <begin position="22"/>
        <end position="37"/>
    </location>
</feature>
<reference evidence="18 19" key="1">
    <citation type="journal article" date="2021" name="Cell">
        <title>Tracing the genetic footprints of vertebrate landing in non-teleost ray-finned fishes.</title>
        <authorList>
            <person name="Bi X."/>
            <person name="Wang K."/>
            <person name="Yang L."/>
            <person name="Pan H."/>
            <person name="Jiang H."/>
            <person name="Wei Q."/>
            <person name="Fang M."/>
            <person name="Yu H."/>
            <person name="Zhu C."/>
            <person name="Cai Y."/>
            <person name="He Y."/>
            <person name="Gan X."/>
            <person name="Zeng H."/>
            <person name="Yu D."/>
            <person name="Zhu Y."/>
            <person name="Jiang H."/>
            <person name="Qiu Q."/>
            <person name="Yang H."/>
            <person name="Zhang Y.E."/>
            <person name="Wang W."/>
            <person name="Zhu M."/>
            <person name="He S."/>
            <person name="Zhang G."/>
        </authorList>
    </citation>
    <scope>NUCLEOTIDE SEQUENCE [LARGE SCALE GENOMIC DNA]</scope>
    <source>
        <strain evidence="18">Bchr_013</strain>
    </source>
</reference>
<dbReference type="FunFam" id="2.60.40.3210:FF:000001">
    <property type="entry name" value="Zona pellucida sperm-binding protein 3"/>
    <property type="match status" value="1"/>
</dbReference>
<dbReference type="GO" id="GO:0031012">
    <property type="term" value="C:extracellular matrix"/>
    <property type="evidence" value="ECO:0007669"/>
    <property type="project" value="TreeGrafter"/>
</dbReference>
<feature type="non-terminal residue" evidence="18">
    <location>
        <position position="863"/>
    </location>
</feature>
<accession>A0A8X7X0D3</accession>
<feature type="region of interest" description="Disordered" evidence="16">
    <location>
        <begin position="141"/>
        <end position="160"/>
    </location>
</feature>
<feature type="compositionally biased region" description="Basic and acidic residues" evidence="16">
    <location>
        <begin position="202"/>
        <end position="213"/>
    </location>
</feature>
<evidence type="ECO:0000259" key="17">
    <source>
        <dbReference type="PROSITE" id="PS51034"/>
    </source>
</evidence>
<keyword evidence="5" id="KW-1003">Cell membrane</keyword>
<feature type="compositionally biased region" description="Acidic residues" evidence="16">
    <location>
        <begin position="279"/>
        <end position="288"/>
    </location>
</feature>
<evidence type="ECO:0000313" key="19">
    <source>
        <dbReference type="Proteomes" id="UP000886611"/>
    </source>
</evidence>
<dbReference type="PANTHER" id="PTHR11576">
    <property type="entry name" value="ZONA PELLUCIDA SPERM-BINDING PROTEIN 3"/>
    <property type="match status" value="1"/>
</dbReference>
<keyword evidence="14" id="KW-0325">Glycoprotein</keyword>
<protein>
    <recommendedName>
        <fullName evidence="4">Zona pellucida sperm-binding protein 3</fullName>
    </recommendedName>
    <alternativeName>
        <fullName evidence="15">Zona pellucida glycoprotein 3</fullName>
    </alternativeName>
</protein>
<feature type="domain" description="ZP" evidence="17">
    <location>
        <begin position="578"/>
        <end position="833"/>
    </location>
</feature>
<evidence type="ECO:0000256" key="2">
    <source>
        <dbReference type="ARBA" id="ARBA00004498"/>
    </source>
</evidence>
<dbReference type="SMART" id="SM00241">
    <property type="entry name" value="ZP"/>
    <property type="match status" value="1"/>
</dbReference>
<feature type="non-terminal residue" evidence="18">
    <location>
        <position position="1"/>
    </location>
</feature>
<dbReference type="PROSITE" id="PS51034">
    <property type="entry name" value="ZP_2"/>
    <property type="match status" value="1"/>
</dbReference>
<sequence length="863" mass="94625">MSIETLLEAARFLEWQAQQQQKTREENEKTDKLRLDRDQEWRPVEVMAVAPPSVSVRTNHVTHGEEPCLEHQPAAAPPPTPPPPVPLVFPIPVVTSSPVLTTPQTPISTLSPPGPRLSPAAKDCHSPSVPQRLPIGSLLKTESSSASPIHGSPKQSQSQPLVQAFSGPVVTANQHHVIQPSVLPQSQPSAHLSSSSLAKLGSAEDSRQMEQKRRPGGGKKKNMSMKWNVLHEKRFATQQRLAELKNELSQWMDIMEIDRVLRQTVQPEDDQASTSTASEGEDNIDQDMDDGKSSLLSSSLPKVPPRLQPELLKPVPTSSILSQHIPVQHKAQSPVLPTAAVTAAPLPAQTLVAPPAMMPAHTHIVTTPTVQPTVIAHAAASASHASVIQAVNHVIQAGSKHIAHIAPSSSNSVQLAAATQPIGHITVHPATLNHLSQHLPAIYQQPVAVTQPTVMSHIAHTLSHPQVNGTASGQQTATVVGKQATVGTQVVTHHPQLVGSTVLNPVTMVTMPSFPTINANAPPRSLVVPFEVTPFPLRLISPRVKVPIGDEMPVAVRRVLTQPVLLPGAAAHHSVSVKCGAVMMEVRVRKNFLGVGCVASELKLGSHCRSNVVDREKGDLLFVYPLRDCETRRLVLPGKVIYKNVLNYVPRKNLGIIRRSHSVAIPIECFYYKFHHVYKLVAHPVFKTAIVAKALESQLGFQLKLMNSTWIDSWKKEYQIGQIVQLQAIINLDDKNKKLYVKYCFATMSPNHHSKPQYVLVDNYGCLVDSKFGSGQSRFVSPRKYNMIRLDVKAFQFNRKPNSEVYIHCSMVLTDNHPPTEMTKSCTYNQVTQRWEELEGLDEVCQCCDSTCGERFHSSNPGK</sequence>
<comment type="caution">
    <text evidence="18">The sequence shown here is derived from an EMBL/GenBank/DDBJ whole genome shotgun (WGS) entry which is preliminary data.</text>
</comment>
<feature type="compositionally biased region" description="Basic residues" evidence="16">
    <location>
        <begin position="214"/>
        <end position="223"/>
    </location>
</feature>
<dbReference type="GO" id="GO:2000344">
    <property type="term" value="P:positive regulation of acrosome reaction"/>
    <property type="evidence" value="ECO:0007669"/>
    <property type="project" value="TreeGrafter"/>
</dbReference>
<dbReference type="Gene3D" id="2.60.40.3210">
    <property type="entry name" value="Zona pellucida, ZP-N domain"/>
    <property type="match status" value="1"/>
</dbReference>
<dbReference type="GO" id="GO:0035803">
    <property type="term" value="P:egg coat formation"/>
    <property type="evidence" value="ECO:0007669"/>
    <property type="project" value="TreeGrafter"/>
</dbReference>
<dbReference type="AlphaFoldDB" id="A0A8X7X0D3"/>
<evidence type="ECO:0000256" key="16">
    <source>
        <dbReference type="SAM" id="MobiDB-lite"/>
    </source>
</evidence>
<keyword evidence="19" id="KW-1185">Reference proteome</keyword>
<dbReference type="Gene3D" id="2.60.40.4100">
    <property type="entry name" value="Zona pellucida, ZP-C domain"/>
    <property type="match status" value="1"/>
</dbReference>
<evidence type="ECO:0000256" key="8">
    <source>
        <dbReference type="ARBA" id="ARBA00022685"/>
    </source>
</evidence>
<keyword evidence="12" id="KW-0472">Membrane</keyword>
<keyword evidence="8" id="KW-0165">Cleavage on pair of basic residues</keyword>
<dbReference type="InterPro" id="IPR042235">
    <property type="entry name" value="ZP-C_dom"/>
</dbReference>
<evidence type="ECO:0000256" key="12">
    <source>
        <dbReference type="ARBA" id="ARBA00023136"/>
    </source>
</evidence>
<dbReference type="GO" id="GO:0007339">
    <property type="term" value="P:binding of sperm to zona pellucida"/>
    <property type="evidence" value="ECO:0007669"/>
    <property type="project" value="TreeGrafter"/>
</dbReference>
<keyword evidence="11" id="KW-1133">Transmembrane helix</keyword>
<dbReference type="EMBL" id="JAATIS010005477">
    <property type="protein sequence ID" value="KAG2458890.1"/>
    <property type="molecule type" value="Genomic_DNA"/>
</dbReference>
<keyword evidence="9" id="KW-0812">Transmembrane</keyword>
<evidence type="ECO:0000256" key="15">
    <source>
        <dbReference type="ARBA" id="ARBA00030824"/>
    </source>
</evidence>
<proteinExistence type="inferred from homology"/>
<dbReference type="InterPro" id="IPR055355">
    <property type="entry name" value="ZP-C"/>
</dbReference>
<dbReference type="InterPro" id="IPR001507">
    <property type="entry name" value="ZP_dom"/>
</dbReference>
<dbReference type="FunFam" id="2.60.40.4100:FF:000002">
    <property type="entry name" value="Zona pellucida sperm-binding protein 3"/>
    <property type="match status" value="1"/>
</dbReference>
<keyword evidence="7" id="KW-0272">Extracellular matrix</keyword>
<feature type="region of interest" description="Disordered" evidence="16">
    <location>
        <begin position="264"/>
        <end position="307"/>
    </location>
</feature>
<evidence type="ECO:0000256" key="10">
    <source>
        <dbReference type="ARBA" id="ARBA00022729"/>
    </source>
</evidence>
<evidence type="ECO:0000256" key="6">
    <source>
        <dbReference type="ARBA" id="ARBA00022525"/>
    </source>
</evidence>
<keyword evidence="10" id="KW-0732">Signal</keyword>
<evidence type="ECO:0000313" key="18">
    <source>
        <dbReference type="EMBL" id="KAG2458890.1"/>
    </source>
</evidence>
<feature type="region of interest" description="Disordered" evidence="16">
    <location>
        <begin position="182"/>
        <end position="224"/>
    </location>
</feature>
<keyword evidence="6" id="KW-0964">Secreted</keyword>
<evidence type="ECO:0000256" key="11">
    <source>
        <dbReference type="ARBA" id="ARBA00022989"/>
    </source>
</evidence>
<dbReference type="InterPro" id="IPR055356">
    <property type="entry name" value="ZP-N"/>
</dbReference>
<dbReference type="PANTHER" id="PTHR11576:SF16">
    <property type="entry name" value="ZONA PELLUCIDA SPERM-BINDING PROTEIN 3"/>
    <property type="match status" value="1"/>
</dbReference>
<comment type="subcellular location">
    <subcellularLocation>
        <location evidence="1">Cell membrane</location>
        <topology evidence="1">Single-pass type I membrane protein</topology>
    </subcellularLocation>
    <subcellularLocation>
        <location evidence="2">Secreted</location>
        <location evidence="2">Extracellular space</location>
        <location evidence="2">Extracellular matrix</location>
    </subcellularLocation>
</comment>
<evidence type="ECO:0000256" key="9">
    <source>
        <dbReference type="ARBA" id="ARBA00022692"/>
    </source>
</evidence>
<name>A0A8X7X0D3_POLSE</name>